<protein>
    <submittedName>
        <fullName evidence="2">Uncharacterized protein</fullName>
    </submittedName>
</protein>
<comment type="caution">
    <text evidence="2">The sequence shown here is derived from an EMBL/GenBank/DDBJ whole genome shotgun (WGS) entry which is preliminary data.</text>
</comment>
<evidence type="ECO:0000313" key="2">
    <source>
        <dbReference type="EMBL" id="TKR68466.1"/>
    </source>
</evidence>
<dbReference type="Proteomes" id="UP000298663">
    <property type="component" value="Unassembled WGS sequence"/>
</dbReference>
<reference evidence="2 3" key="1">
    <citation type="journal article" date="2015" name="Genome Biol.">
        <title>Comparative genomics of Steinernema reveals deeply conserved gene regulatory networks.</title>
        <authorList>
            <person name="Dillman A.R."/>
            <person name="Macchietto M."/>
            <person name="Porter C.F."/>
            <person name="Rogers A."/>
            <person name="Williams B."/>
            <person name="Antoshechkin I."/>
            <person name="Lee M.M."/>
            <person name="Goodwin Z."/>
            <person name="Lu X."/>
            <person name="Lewis E.E."/>
            <person name="Goodrich-Blair H."/>
            <person name="Stock S.P."/>
            <person name="Adams B.J."/>
            <person name="Sternberg P.W."/>
            <person name="Mortazavi A."/>
        </authorList>
    </citation>
    <scope>NUCLEOTIDE SEQUENCE [LARGE SCALE GENOMIC DNA]</scope>
    <source>
        <strain evidence="2 3">ALL</strain>
    </source>
</reference>
<keyword evidence="3" id="KW-1185">Reference proteome</keyword>
<feature type="signal peptide" evidence="1">
    <location>
        <begin position="1"/>
        <end position="21"/>
    </location>
</feature>
<sequence>MNPPLLAFCFLVSLKVGPIWGLIDVSYNILYLPMVVVRNKTCDFSRFLEVEGILRIDANRSCIDNIGHSYILNQNEGIVDLSDEIVKRNQL</sequence>
<organism evidence="2 3">
    <name type="scientific">Steinernema carpocapsae</name>
    <name type="common">Entomopathogenic nematode</name>
    <dbReference type="NCBI Taxonomy" id="34508"/>
    <lineage>
        <taxon>Eukaryota</taxon>
        <taxon>Metazoa</taxon>
        <taxon>Ecdysozoa</taxon>
        <taxon>Nematoda</taxon>
        <taxon>Chromadorea</taxon>
        <taxon>Rhabditida</taxon>
        <taxon>Tylenchina</taxon>
        <taxon>Panagrolaimomorpha</taxon>
        <taxon>Strongyloidoidea</taxon>
        <taxon>Steinernematidae</taxon>
        <taxon>Steinernema</taxon>
    </lineage>
</organism>
<feature type="chain" id="PRO_5020695270" evidence="1">
    <location>
        <begin position="22"/>
        <end position="91"/>
    </location>
</feature>
<evidence type="ECO:0000313" key="3">
    <source>
        <dbReference type="Proteomes" id="UP000298663"/>
    </source>
</evidence>
<keyword evidence="1" id="KW-0732">Signal</keyword>
<accession>A0A4U5MGR7</accession>
<evidence type="ECO:0000256" key="1">
    <source>
        <dbReference type="SAM" id="SignalP"/>
    </source>
</evidence>
<dbReference type="AlphaFoldDB" id="A0A4U5MGR7"/>
<reference evidence="2 3" key="2">
    <citation type="journal article" date="2019" name="G3 (Bethesda)">
        <title>Hybrid Assembly of the Genome of the Entomopathogenic Nematode Steinernema carpocapsae Identifies the X-Chromosome.</title>
        <authorList>
            <person name="Serra L."/>
            <person name="Macchietto M."/>
            <person name="Macias-Munoz A."/>
            <person name="McGill C.J."/>
            <person name="Rodriguez I.M."/>
            <person name="Rodriguez B."/>
            <person name="Murad R."/>
            <person name="Mortazavi A."/>
        </authorList>
    </citation>
    <scope>NUCLEOTIDE SEQUENCE [LARGE SCALE GENOMIC DNA]</scope>
    <source>
        <strain evidence="2 3">ALL</strain>
    </source>
</reference>
<proteinExistence type="predicted"/>
<dbReference type="OrthoDB" id="10513789at2759"/>
<name>A0A4U5MGR7_STECR</name>
<gene>
    <name evidence="2" type="ORF">L596_024447</name>
</gene>
<dbReference type="EMBL" id="AZBU02000008">
    <property type="protein sequence ID" value="TKR68466.1"/>
    <property type="molecule type" value="Genomic_DNA"/>
</dbReference>